<name>A0ABP0PAF9_9DINO</name>
<dbReference type="Proteomes" id="UP001642484">
    <property type="component" value="Unassembled WGS sequence"/>
</dbReference>
<dbReference type="EMBL" id="CAXAMN010022819">
    <property type="protein sequence ID" value="CAK9073016.1"/>
    <property type="molecule type" value="Genomic_DNA"/>
</dbReference>
<accession>A0ABP0PAF9</accession>
<comment type="caution">
    <text evidence="1">The sequence shown here is derived from an EMBL/GenBank/DDBJ whole genome shotgun (WGS) entry which is preliminary data.</text>
</comment>
<evidence type="ECO:0000313" key="1">
    <source>
        <dbReference type="EMBL" id="CAK9073016.1"/>
    </source>
</evidence>
<feature type="non-terminal residue" evidence="1">
    <location>
        <position position="259"/>
    </location>
</feature>
<evidence type="ECO:0000313" key="2">
    <source>
        <dbReference type="Proteomes" id="UP001642484"/>
    </source>
</evidence>
<keyword evidence="2" id="KW-1185">Reference proteome</keyword>
<reference evidence="1 2" key="1">
    <citation type="submission" date="2024-02" db="EMBL/GenBank/DDBJ databases">
        <authorList>
            <person name="Chen Y."/>
            <person name="Shah S."/>
            <person name="Dougan E. K."/>
            <person name="Thang M."/>
            <person name="Chan C."/>
        </authorList>
    </citation>
    <scope>NUCLEOTIDE SEQUENCE [LARGE SCALE GENOMIC DNA]</scope>
</reference>
<gene>
    <name evidence="1" type="ORF">CCMP2556_LOCUS35923</name>
</gene>
<proteinExistence type="predicted"/>
<sequence>MVVKKVLERSRAVQGRAVLFDGRRPPGALCDRYHILFQVACPVPQEVSCSPDAIAFDGMILKDIPETFFQVASTRRFTLHQQLDMLAIFIYQVLSVKGDVGGVVVDKSLRVHGGDGLDQCIAEYSNKRQLWVSSGIPLAMGNAALAAGAKHCIQEGAVYSIVETGLPFCLEDEDWPQSKDRESIKKLATLAAALGTMTDTDWRSVEAFGLCHPVESCSDTHLPGLAWYYFAEFVMQMPIAGWSRRNWPPAPPNAKRRLS</sequence>
<organism evidence="1 2">
    <name type="scientific">Durusdinium trenchii</name>
    <dbReference type="NCBI Taxonomy" id="1381693"/>
    <lineage>
        <taxon>Eukaryota</taxon>
        <taxon>Sar</taxon>
        <taxon>Alveolata</taxon>
        <taxon>Dinophyceae</taxon>
        <taxon>Suessiales</taxon>
        <taxon>Symbiodiniaceae</taxon>
        <taxon>Durusdinium</taxon>
    </lineage>
</organism>
<protein>
    <submittedName>
        <fullName evidence="1">Uncharacterized protein</fullName>
    </submittedName>
</protein>